<protein>
    <submittedName>
        <fullName evidence="1">Uncharacterized protein</fullName>
    </submittedName>
</protein>
<comment type="caution">
    <text evidence="1">The sequence shown here is derived from an EMBL/GenBank/DDBJ whole genome shotgun (WGS) entry which is preliminary data.</text>
</comment>
<name>A0ACC2FRX2_DALPE</name>
<gene>
    <name evidence="1" type="ORF">DPEC_G00261950</name>
</gene>
<accession>A0ACC2FRX2</accession>
<dbReference type="Proteomes" id="UP001157502">
    <property type="component" value="Chromosome 23"/>
</dbReference>
<evidence type="ECO:0000313" key="2">
    <source>
        <dbReference type="Proteomes" id="UP001157502"/>
    </source>
</evidence>
<sequence>MDPVIQPSGPETHALSSARTAVNEENPGTQRLFEHASSLDHQVADQSSKIDPAHTSPPVNITHSNESIPPVAEADSTNGTCPASRAYGDSDGQVTSKEPPGQTEQEGGTSGQPQSTSVRPDASTFNPTDEPPPYSSPEPKMPYNINPPQPSYYPGAPVITCQPGPNQPGFFQAQFIPSVGGYPPYTIYMNGSPLGNEQQPLPKDYMIESMLVTIFCCLMTGLLALRYSYETRVALARGDIMEAEVASQKARRLVVFSLMFGVVVSVVWGIYVVISLCA</sequence>
<organism evidence="1 2">
    <name type="scientific">Dallia pectoralis</name>
    <name type="common">Alaska blackfish</name>
    <dbReference type="NCBI Taxonomy" id="75939"/>
    <lineage>
        <taxon>Eukaryota</taxon>
        <taxon>Metazoa</taxon>
        <taxon>Chordata</taxon>
        <taxon>Craniata</taxon>
        <taxon>Vertebrata</taxon>
        <taxon>Euteleostomi</taxon>
        <taxon>Actinopterygii</taxon>
        <taxon>Neopterygii</taxon>
        <taxon>Teleostei</taxon>
        <taxon>Protacanthopterygii</taxon>
        <taxon>Esociformes</taxon>
        <taxon>Umbridae</taxon>
        <taxon>Dallia</taxon>
    </lineage>
</organism>
<reference evidence="1" key="1">
    <citation type="submission" date="2021-05" db="EMBL/GenBank/DDBJ databases">
        <authorList>
            <person name="Pan Q."/>
            <person name="Jouanno E."/>
            <person name="Zahm M."/>
            <person name="Klopp C."/>
            <person name="Cabau C."/>
            <person name="Louis A."/>
            <person name="Berthelot C."/>
            <person name="Parey E."/>
            <person name="Roest Crollius H."/>
            <person name="Montfort J."/>
            <person name="Robinson-Rechavi M."/>
            <person name="Bouchez O."/>
            <person name="Lampietro C."/>
            <person name="Lopez Roques C."/>
            <person name="Donnadieu C."/>
            <person name="Postlethwait J."/>
            <person name="Bobe J."/>
            <person name="Dillon D."/>
            <person name="Chandos A."/>
            <person name="von Hippel F."/>
            <person name="Guiguen Y."/>
        </authorList>
    </citation>
    <scope>NUCLEOTIDE SEQUENCE</scope>
    <source>
        <strain evidence="1">YG-Jan2019</strain>
    </source>
</reference>
<proteinExistence type="predicted"/>
<dbReference type="EMBL" id="CM055750">
    <property type="protein sequence ID" value="KAJ7994053.1"/>
    <property type="molecule type" value="Genomic_DNA"/>
</dbReference>
<keyword evidence="2" id="KW-1185">Reference proteome</keyword>
<evidence type="ECO:0000313" key="1">
    <source>
        <dbReference type="EMBL" id="KAJ7994053.1"/>
    </source>
</evidence>